<name>A0AA38HIZ9_9CUCU</name>
<gene>
    <name evidence="2" type="ORF">Zmor_012160</name>
</gene>
<sequence length="98" mass="11260">MKNKSIKQWKSWNFSQKKAEVNNMKEFEESNYRKFSDPNNIMSELFSVACSLCGYEEISFVAENTPESIGDIAKRAYDENPDMSDEEMDALMDGPIDA</sequence>
<reference evidence="2" key="1">
    <citation type="journal article" date="2023" name="G3 (Bethesda)">
        <title>Whole genome assemblies of Zophobas morio and Tenebrio molitor.</title>
        <authorList>
            <person name="Kaur S."/>
            <person name="Stinson S.A."/>
            <person name="diCenzo G.C."/>
        </authorList>
    </citation>
    <scope>NUCLEOTIDE SEQUENCE</scope>
    <source>
        <strain evidence="2">QUZm001</strain>
    </source>
</reference>
<proteinExistence type="predicted"/>
<feature type="region of interest" description="Disordered" evidence="1">
    <location>
        <begin position="78"/>
        <end position="98"/>
    </location>
</feature>
<evidence type="ECO:0000313" key="3">
    <source>
        <dbReference type="Proteomes" id="UP001168821"/>
    </source>
</evidence>
<evidence type="ECO:0000313" key="2">
    <source>
        <dbReference type="EMBL" id="KAJ3615962.1"/>
    </source>
</evidence>
<comment type="caution">
    <text evidence="2">The sequence shown here is derived from an EMBL/GenBank/DDBJ whole genome shotgun (WGS) entry which is preliminary data.</text>
</comment>
<keyword evidence="3" id="KW-1185">Reference proteome</keyword>
<dbReference type="AlphaFoldDB" id="A0AA38HIZ9"/>
<evidence type="ECO:0000256" key="1">
    <source>
        <dbReference type="SAM" id="MobiDB-lite"/>
    </source>
</evidence>
<dbReference type="Proteomes" id="UP001168821">
    <property type="component" value="Unassembled WGS sequence"/>
</dbReference>
<accession>A0AA38HIZ9</accession>
<dbReference type="EMBL" id="JALNTZ010003802">
    <property type="protein sequence ID" value="KAJ3615962.1"/>
    <property type="molecule type" value="Genomic_DNA"/>
</dbReference>
<feature type="compositionally biased region" description="Acidic residues" evidence="1">
    <location>
        <begin position="79"/>
        <end position="90"/>
    </location>
</feature>
<protein>
    <submittedName>
        <fullName evidence="2">Uncharacterized protein</fullName>
    </submittedName>
</protein>
<organism evidence="2 3">
    <name type="scientific">Zophobas morio</name>
    <dbReference type="NCBI Taxonomy" id="2755281"/>
    <lineage>
        <taxon>Eukaryota</taxon>
        <taxon>Metazoa</taxon>
        <taxon>Ecdysozoa</taxon>
        <taxon>Arthropoda</taxon>
        <taxon>Hexapoda</taxon>
        <taxon>Insecta</taxon>
        <taxon>Pterygota</taxon>
        <taxon>Neoptera</taxon>
        <taxon>Endopterygota</taxon>
        <taxon>Coleoptera</taxon>
        <taxon>Polyphaga</taxon>
        <taxon>Cucujiformia</taxon>
        <taxon>Tenebrionidae</taxon>
        <taxon>Zophobas</taxon>
    </lineage>
</organism>